<dbReference type="Pfam" id="PF00626">
    <property type="entry name" value="Gelsolin"/>
    <property type="match status" value="1"/>
</dbReference>
<dbReference type="EMBL" id="NCKW01004135">
    <property type="protein sequence ID" value="POM75028.1"/>
    <property type="molecule type" value="Genomic_DNA"/>
</dbReference>
<dbReference type="PANTHER" id="PTHR13803:SF39">
    <property type="entry name" value="SECRETORY 24AB, ISOFORM A"/>
    <property type="match status" value="1"/>
</dbReference>
<dbReference type="InterPro" id="IPR006900">
    <property type="entry name" value="Sec23/24_helical_dom"/>
</dbReference>
<dbReference type="InterPro" id="IPR007123">
    <property type="entry name" value="Gelsolin-like_dom"/>
</dbReference>
<dbReference type="GO" id="GO:0000149">
    <property type="term" value="F:SNARE binding"/>
    <property type="evidence" value="ECO:0007669"/>
    <property type="project" value="TreeGrafter"/>
</dbReference>
<keyword evidence="5" id="KW-1185">Reference proteome</keyword>
<dbReference type="InterPro" id="IPR029006">
    <property type="entry name" value="ADF-H/Gelsolin-like_dom_sf"/>
</dbReference>
<dbReference type="PANTHER" id="PTHR13803">
    <property type="entry name" value="SEC24-RELATED PROTEIN"/>
    <property type="match status" value="1"/>
</dbReference>
<dbReference type="Gene3D" id="3.40.20.10">
    <property type="entry name" value="Severin"/>
    <property type="match status" value="1"/>
</dbReference>
<evidence type="ECO:0000313" key="4">
    <source>
        <dbReference type="EMBL" id="POM75028.1"/>
    </source>
</evidence>
<dbReference type="InterPro" id="IPR050550">
    <property type="entry name" value="SEC23_SEC24_subfamily"/>
</dbReference>
<dbReference type="GO" id="GO:0070971">
    <property type="term" value="C:endoplasmic reticulum exit site"/>
    <property type="evidence" value="ECO:0007669"/>
    <property type="project" value="TreeGrafter"/>
</dbReference>
<dbReference type="GO" id="GO:0090110">
    <property type="term" value="P:COPII-coated vesicle cargo loading"/>
    <property type="evidence" value="ECO:0007669"/>
    <property type="project" value="TreeGrafter"/>
</dbReference>
<feature type="domain" description="Sec23/Sec24 helical" evidence="3">
    <location>
        <begin position="24"/>
        <end position="127"/>
    </location>
</feature>
<dbReference type="AlphaFoldDB" id="A0A2P4YB51"/>
<sequence>MCERVYTDQLSATTVFAELFRQVDQDALCNIMAKNALEVALKTGLDSGRLRLQTQCADIVRAYRNSGAYGAQQASGYQLHLPESLQLMPLYIMSLLKNSTLRGGTDLNVDERAFLQYELNNMPVELSRVFIYPRMFALHNMPPEAGLPPTEDQTADDAEGAPSQSIVLPPVINLSIERLQCDGVFLLDDTLSLYLWVGRSAPPELLESLFGVPSMEGVDCSQLQLLAPHDDTSNRVDAILTAIRAERLPYQNVVIMREGDPAEGRFFWKLVEDRASFPGGSYSYSEYLGQISRMSLSGGSGGR</sequence>
<protein>
    <submittedName>
        <fullName evidence="4">Vesicle coat complex COPII subunit SEC24/subunit SFB2</fullName>
    </submittedName>
</protein>
<dbReference type="GO" id="GO:0006886">
    <property type="term" value="P:intracellular protein transport"/>
    <property type="evidence" value="ECO:0007669"/>
    <property type="project" value="InterPro"/>
</dbReference>
<dbReference type="GO" id="GO:0030127">
    <property type="term" value="C:COPII vesicle coat"/>
    <property type="evidence" value="ECO:0007669"/>
    <property type="project" value="InterPro"/>
</dbReference>
<evidence type="ECO:0000256" key="1">
    <source>
        <dbReference type="SAM" id="MobiDB-lite"/>
    </source>
</evidence>
<comment type="caution">
    <text evidence="4">The sequence shown here is derived from an EMBL/GenBank/DDBJ whole genome shotgun (WGS) entry which is preliminary data.</text>
</comment>
<dbReference type="SUPFAM" id="SSF81811">
    <property type="entry name" value="Helical domain of Sec23/24"/>
    <property type="match status" value="1"/>
</dbReference>
<evidence type="ECO:0000259" key="3">
    <source>
        <dbReference type="Pfam" id="PF04815"/>
    </source>
</evidence>
<dbReference type="Proteomes" id="UP000237271">
    <property type="component" value="Unassembled WGS sequence"/>
</dbReference>
<feature type="region of interest" description="Disordered" evidence="1">
    <location>
        <begin position="143"/>
        <end position="162"/>
    </location>
</feature>
<dbReference type="Pfam" id="PF04815">
    <property type="entry name" value="Sec23_helical"/>
    <property type="match status" value="1"/>
</dbReference>
<gene>
    <name evidence="4" type="ORF">PHPALM_7919</name>
</gene>
<dbReference type="SUPFAM" id="SSF82754">
    <property type="entry name" value="C-terminal, gelsolin-like domain of Sec23/24"/>
    <property type="match status" value="1"/>
</dbReference>
<accession>A0A2P4YB51</accession>
<reference evidence="4 5" key="1">
    <citation type="journal article" date="2017" name="Genome Biol. Evol.">
        <title>Phytophthora megakarya and P. palmivora, closely related causal agents of cacao black pod rot, underwent increases in genome sizes and gene numbers by different mechanisms.</title>
        <authorList>
            <person name="Ali S.S."/>
            <person name="Shao J."/>
            <person name="Lary D.J."/>
            <person name="Kronmiller B."/>
            <person name="Shen D."/>
            <person name="Strem M.D."/>
            <person name="Amoako-Attah I."/>
            <person name="Akrofi A.Y."/>
            <person name="Begoude B.A."/>
            <person name="Ten Hoopen G.M."/>
            <person name="Coulibaly K."/>
            <person name="Kebe B.I."/>
            <person name="Melnick R.L."/>
            <person name="Guiltinan M.J."/>
            <person name="Tyler B.M."/>
            <person name="Meinhardt L.W."/>
            <person name="Bailey B.A."/>
        </authorList>
    </citation>
    <scope>NUCLEOTIDE SEQUENCE [LARGE SCALE GENOMIC DNA]</scope>
    <source>
        <strain evidence="5">sbr112.9</strain>
    </source>
</reference>
<name>A0A2P4YB51_9STRA</name>
<proteinExistence type="predicted"/>
<evidence type="ECO:0000313" key="5">
    <source>
        <dbReference type="Proteomes" id="UP000237271"/>
    </source>
</evidence>
<dbReference type="InterPro" id="IPR036175">
    <property type="entry name" value="Sec23/24_helical_dom_sf"/>
</dbReference>
<evidence type="ECO:0000259" key="2">
    <source>
        <dbReference type="Pfam" id="PF00626"/>
    </source>
</evidence>
<dbReference type="GO" id="GO:0008270">
    <property type="term" value="F:zinc ion binding"/>
    <property type="evidence" value="ECO:0007669"/>
    <property type="project" value="TreeGrafter"/>
</dbReference>
<dbReference type="Gene3D" id="1.20.120.730">
    <property type="entry name" value="Sec23/Sec24 helical domain"/>
    <property type="match status" value="1"/>
</dbReference>
<dbReference type="OrthoDB" id="49016at2759"/>
<feature type="domain" description="Gelsolin-like" evidence="2">
    <location>
        <begin position="166"/>
        <end position="229"/>
    </location>
</feature>
<organism evidence="4 5">
    <name type="scientific">Phytophthora palmivora</name>
    <dbReference type="NCBI Taxonomy" id="4796"/>
    <lineage>
        <taxon>Eukaryota</taxon>
        <taxon>Sar</taxon>
        <taxon>Stramenopiles</taxon>
        <taxon>Oomycota</taxon>
        <taxon>Peronosporomycetes</taxon>
        <taxon>Peronosporales</taxon>
        <taxon>Peronosporaceae</taxon>
        <taxon>Phytophthora</taxon>
    </lineage>
</organism>
<dbReference type="InterPro" id="IPR036180">
    <property type="entry name" value="Gelsolin-like_dom_sf"/>
</dbReference>